<protein>
    <submittedName>
        <fullName evidence="1">Uncharacterized protein</fullName>
    </submittedName>
</protein>
<evidence type="ECO:0000313" key="2">
    <source>
        <dbReference type="Proteomes" id="UP000314294"/>
    </source>
</evidence>
<organism evidence="1 2">
    <name type="scientific">Liparis tanakae</name>
    <name type="common">Tanaka's snailfish</name>
    <dbReference type="NCBI Taxonomy" id="230148"/>
    <lineage>
        <taxon>Eukaryota</taxon>
        <taxon>Metazoa</taxon>
        <taxon>Chordata</taxon>
        <taxon>Craniata</taxon>
        <taxon>Vertebrata</taxon>
        <taxon>Euteleostomi</taxon>
        <taxon>Actinopterygii</taxon>
        <taxon>Neopterygii</taxon>
        <taxon>Teleostei</taxon>
        <taxon>Neoteleostei</taxon>
        <taxon>Acanthomorphata</taxon>
        <taxon>Eupercaria</taxon>
        <taxon>Perciformes</taxon>
        <taxon>Cottioidei</taxon>
        <taxon>Cottales</taxon>
        <taxon>Liparidae</taxon>
        <taxon>Liparis</taxon>
    </lineage>
</organism>
<accession>A0A4Z2JFQ3</accession>
<evidence type="ECO:0000313" key="1">
    <source>
        <dbReference type="EMBL" id="TNN88653.1"/>
    </source>
</evidence>
<dbReference type="Proteomes" id="UP000314294">
    <property type="component" value="Unassembled WGS sequence"/>
</dbReference>
<sequence>MFECDTSCVCVSEPASSEELNPDVVKATIVCPGVVPVCPGVVPSGSSTSNRPPAAASAACLLAVLGGSVSGVTCGRHQTAPGHGEREKGIPVVVDKQFVHVTLGVCSRRGSGPKARPV</sequence>
<name>A0A4Z2JFQ3_9TELE</name>
<proteinExistence type="predicted"/>
<comment type="caution">
    <text evidence="1">The sequence shown here is derived from an EMBL/GenBank/DDBJ whole genome shotgun (WGS) entry which is preliminary data.</text>
</comment>
<dbReference type="EMBL" id="SRLO01000004">
    <property type="protein sequence ID" value="TNN88653.1"/>
    <property type="molecule type" value="Genomic_DNA"/>
</dbReference>
<gene>
    <name evidence="1" type="ORF">EYF80_000985</name>
</gene>
<reference evidence="1 2" key="1">
    <citation type="submission" date="2019-03" db="EMBL/GenBank/DDBJ databases">
        <title>First draft genome of Liparis tanakae, snailfish: a comprehensive survey of snailfish specific genes.</title>
        <authorList>
            <person name="Kim W."/>
            <person name="Song I."/>
            <person name="Jeong J.-H."/>
            <person name="Kim D."/>
            <person name="Kim S."/>
            <person name="Ryu S."/>
            <person name="Song J.Y."/>
            <person name="Lee S.K."/>
        </authorList>
    </citation>
    <scope>NUCLEOTIDE SEQUENCE [LARGE SCALE GENOMIC DNA]</scope>
    <source>
        <tissue evidence="1">Muscle</tissue>
    </source>
</reference>
<dbReference type="AlphaFoldDB" id="A0A4Z2JFQ3"/>
<keyword evidence="2" id="KW-1185">Reference proteome</keyword>